<keyword evidence="7 14" id="KW-0472">Membrane</keyword>
<evidence type="ECO:0000256" key="8">
    <source>
        <dbReference type="ARBA" id="ARBA00023186"/>
    </source>
</evidence>
<proteinExistence type="inferred from homology"/>
<dbReference type="InterPro" id="IPR027304">
    <property type="entry name" value="Trigger_fact/SurA_dom_sf"/>
</dbReference>
<dbReference type="PANTHER" id="PTHR47529">
    <property type="entry name" value="PEPTIDYL-PROLYL CIS-TRANS ISOMERASE D"/>
    <property type="match status" value="1"/>
</dbReference>
<dbReference type="Proteomes" id="UP000219167">
    <property type="component" value="Unassembled WGS sequence"/>
</dbReference>
<name>A0A285U9W4_9HYPH</name>
<keyword evidence="4" id="KW-0997">Cell inner membrane</keyword>
<dbReference type="SUPFAM" id="SSF109998">
    <property type="entry name" value="Triger factor/SurA peptide-binding domain-like"/>
    <property type="match status" value="1"/>
</dbReference>
<dbReference type="RefSeq" id="WP_097138397.1">
    <property type="nucleotide sequence ID" value="NZ_OBQD01000005.1"/>
</dbReference>
<dbReference type="SUPFAM" id="SSF54534">
    <property type="entry name" value="FKBP-like"/>
    <property type="match status" value="1"/>
</dbReference>
<dbReference type="InterPro" id="IPR000297">
    <property type="entry name" value="PPIase_PpiC"/>
</dbReference>
<evidence type="ECO:0000256" key="14">
    <source>
        <dbReference type="SAM" id="Phobius"/>
    </source>
</evidence>
<keyword evidence="5 14" id="KW-0812">Transmembrane</keyword>
<comment type="subcellular location">
    <subcellularLocation>
        <location evidence="1">Cell inner membrane</location>
        <topology evidence="1">Single-pass type II membrane protein</topology>
        <orientation evidence="1">Periplasmic side</orientation>
    </subcellularLocation>
</comment>
<evidence type="ECO:0000256" key="6">
    <source>
        <dbReference type="ARBA" id="ARBA00022989"/>
    </source>
</evidence>
<evidence type="ECO:0000256" key="4">
    <source>
        <dbReference type="ARBA" id="ARBA00022519"/>
    </source>
</evidence>
<dbReference type="EMBL" id="OBQD01000005">
    <property type="protein sequence ID" value="SOC38599.1"/>
    <property type="molecule type" value="Genomic_DNA"/>
</dbReference>
<feature type="transmembrane region" description="Helical" evidence="14">
    <location>
        <begin position="12"/>
        <end position="30"/>
    </location>
</feature>
<dbReference type="GO" id="GO:0005886">
    <property type="term" value="C:plasma membrane"/>
    <property type="evidence" value="ECO:0007669"/>
    <property type="project" value="UniProtKB-SubCell"/>
</dbReference>
<evidence type="ECO:0000256" key="10">
    <source>
        <dbReference type="ARBA" id="ARBA00031484"/>
    </source>
</evidence>
<comment type="similarity">
    <text evidence="11">Belongs to the PpiD chaperone family.</text>
</comment>
<keyword evidence="17" id="KW-1185">Reference proteome</keyword>
<evidence type="ECO:0000256" key="2">
    <source>
        <dbReference type="ARBA" id="ARBA00018370"/>
    </source>
</evidence>
<evidence type="ECO:0000313" key="16">
    <source>
        <dbReference type="EMBL" id="SOC38599.1"/>
    </source>
</evidence>
<protein>
    <recommendedName>
        <fullName evidence="2">Parvulin-like PPIase</fullName>
    </recommendedName>
    <alternativeName>
        <fullName evidence="9">Peptidyl-prolyl cis-trans isomerase plp</fullName>
    </alternativeName>
    <alternativeName>
        <fullName evidence="12">Periplasmic chaperone PpiD</fullName>
    </alternativeName>
    <alternativeName>
        <fullName evidence="13">Periplasmic folding chaperone</fullName>
    </alternativeName>
    <alternativeName>
        <fullName evidence="10">Rotamase plp</fullName>
    </alternativeName>
</protein>
<keyword evidence="3" id="KW-1003">Cell membrane</keyword>
<evidence type="ECO:0000256" key="13">
    <source>
        <dbReference type="ARBA" id="ARBA00042775"/>
    </source>
</evidence>
<dbReference type="Pfam" id="PF13145">
    <property type="entry name" value="Rotamase_2"/>
    <property type="match status" value="1"/>
</dbReference>
<dbReference type="InterPro" id="IPR052029">
    <property type="entry name" value="PpiD_chaperone"/>
</dbReference>
<evidence type="ECO:0000256" key="12">
    <source>
        <dbReference type="ARBA" id="ARBA00040743"/>
    </source>
</evidence>
<accession>A0A285U9W4</accession>
<evidence type="ECO:0000256" key="7">
    <source>
        <dbReference type="ARBA" id="ARBA00023136"/>
    </source>
</evidence>
<keyword evidence="6 14" id="KW-1133">Transmembrane helix</keyword>
<evidence type="ECO:0000259" key="15">
    <source>
        <dbReference type="Pfam" id="PF13145"/>
    </source>
</evidence>
<evidence type="ECO:0000256" key="1">
    <source>
        <dbReference type="ARBA" id="ARBA00004382"/>
    </source>
</evidence>
<organism evidence="16 17">
    <name type="scientific">Rhizobium subbaraonis</name>
    <dbReference type="NCBI Taxonomy" id="908946"/>
    <lineage>
        <taxon>Bacteria</taxon>
        <taxon>Pseudomonadati</taxon>
        <taxon>Pseudomonadota</taxon>
        <taxon>Alphaproteobacteria</taxon>
        <taxon>Hyphomicrobiales</taxon>
        <taxon>Rhizobiaceae</taxon>
        <taxon>Rhizobium/Agrobacterium group</taxon>
        <taxon>Rhizobium</taxon>
    </lineage>
</organism>
<dbReference type="PANTHER" id="PTHR47529:SF1">
    <property type="entry name" value="PERIPLASMIC CHAPERONE PPID"/>
    <property type="match status" value="1"/>
</dbReference>
<evidence type="ECO:0000256" key="5">
    <source>
        <dbReference type="ARBA" id="ARBA00022692"/>
    </source>
</evidence>
<dbReference type="Gene3D" id="3.10.50.40">
    <property type="match status" value="1"/>
</dbReference>
<sequence length="627" mass="67044">MLESLRKGAQTWVAKALMLILVASFGVWGISSSLVTGTSNVVVTVGDVKVSPTDFRLAYERQVSALSQRFGTRLTLDQARALGVENQVYAELVAGAALDQLSSDMSLGLSEDRLAQLIAEDPAFRGPNGRFDRIAFSSILRNAGLREDDYINNRSQVAVRSQIVEAISDGYRAPETLTSALKQYRNEARTVDYLLLSNANIDPVKAPADDVLAAWFEKNKDKYRAPEFRKFTYVALAPKDIADPSTIDEAAVREDYEKNKDKYRTAETRTVQQLTFPDRAAADAAAAKLAAGTTFDALAAEQGKTESDVTLGDFTKAAMPDQTLAEAAFAIPAAGGTSPVVQGVFGPVILRVSSIHPETIKTYDDVKDELRNELALSQASQDLMAVHDRFEEAQANGAGIAEAATEAHLKAVTVDAVDSTGRGQDGEDIALPEETGLLAEVFKTDVGLESPSVNYGRDGYIWYEVNDIMPARDRTLDEVRETVAADWAAEQQREALATKAAEIAERIRKGEKMADIAADMGMAVETKAGLTRGVEDITLSPAAVAAAFGGPAGHVANAPGIGGEGQIVLQVTDVNSEAAGDALANSDQQIEAIARASGDDILDQMVTSLQSAYGVSINRSAAERSMQ</sequence>
<dbReference type="AlphaFoldDB" id="A0A285U9W4"/>
<keyword evidence="16" id="KW-0413">Isomerase</keyword>
<evidence type="ECO:0000256" key="11">
    <source>
        <dbReference type="ARBA" id="ARBA00038408"/>
    </source>
</evidence>
<dbReference type="InterPro" id="IPR046357">
    <property type="entry name" value="PPIase_dom_sf"/>
</dbReference>
<reference evidence="16 17" key="1">
    <citation type="submission" date="2017-08" db="EMBL/GenBank/DDBJ databases">
        <authorList>
            <person name="de Groot N.N."/>
        </authorList>
    </citation>
    <scope>NUCLEOTIDE SEQUENCE [LARGE SCALE GENOMIC DNA]</scope>
    <source>
        <strain evidence="16 17">JC85</strain>
    </source>
</reference>
<dbReference type="OrthoDB" id="9768393at2"/>
<dbReference type="Pfam" id="PF13624">
    <property type="entry name" value="SurA_N_3"/>
    <property type="match status" value="1"/>
</dbReference>
<feature type="domain" description="PpiC" evidence="15">
    <location>
        <begin position="247"/>
        <end position="368"/>
    </location>
</feature>
<gene>
    <name evidence="16" type="ORF">SAMN05892877_105179</name>
</gene>
<evidence type="ECO:0000313" key="17">
    <source>
        <dbReference type="Proteomes" id="UP000219167"/>
    </source>
</evidence>
<dbReference type="GO" id="GO:0003755">
    <property type="term" value="F:peptidyl-prolyl cis-trans isomerase activity"/>
    <property type="evidence" value="ECO:0007669"/>
    <property type="project" value="InterPro"/>
</dbReference>
<keyword evidence="8" id="KW-0143">Chaperone</keyword>
<evidence type="ECO:0000256" key="3">
    <source>
        <dbReference type="ARBA" id="ARBA00022475"/>
    </source>
</evidence>
<evidence type="ECO:0000256" key="9">
    <source>
        <dbReference type="ARBA" id="ARBA00030642"/>
    </source>
</evidence>